<protein>
    <recommendedName>
        <fullName evidence="1">F-box domain-containing protein</fullName>
    </recommendedName>
</protein>
<gene>
    <name evidence="2" type="ORF">BZG36_00651</name>
</gene>
<comment type="caution">
    <text evidence="2">The sequence shown here is derived from an EMBL/GenBank/DDBJ whole genome shotgun (WGS) entry which is preliminary data.</text>
</comment>
<evidence type="ECO:0000313" key="3">
    <source>
        <dbReference type="Proteomes" id="UP000242875"/>
    </source>
</evidence>
<dbReference type="InterPro" id="IPR001810">
    <property type="entry name" value="F-box_dom"/>
</dbReference>
<dbReference type="EMBL" id="MVBO01000004">
    <property type="protein sequence ID" value="OZJ06338.1"/>
    <property type="molecule type" value="Genomic_DNA"/>
</dbReference>
<keyword evidence="3" id="KW-1185">Reference proteome</keyword>
<name>A0A261Y6Y2_9FUNG</name>
<accession>A0A261Y6Y2</accession>
<dbReference type="PROSITE" id="PS50181">
    <property type="entry name" value="FBOX"/>
    <property type="match status" value="1"/>
</dbReference>
<sequence>MGSRPPTITTLPTETLSHVIYHLDLKTIVQLSSTCQFFHDYIFGSKARAVWCRRKCLSRRVCCCNTPAESSAANHGKVDGKHLSHGDHLAVSLDKPLLFEANASDVDSAVVSTFVSKLPRTHPSTIPAMALADLPKVTLSDVFLLFDASAYQLEYLEFGGQLDEETPDFWLRLLSDLLDYALALALSQQLNTMPPTMESWHLEREHHAAEVIGYLKRPSTPSKPQFSTYKAASESARMSLETPDRFAEWLLQNGFTTWLDDPPFPMLTRLLLSSSPTVLLPLRTLFLYFRGFDLERIHPLGNSVSIGVNGKSHTSTETSDAFDGYYPIYSPPAVNSETIYNVQEKLGALLEDEPVSTATILTIRDIRDHREGAWWENAADEEEGFTLPITVVTVKPHLM</sequence>
<dbReference type="InterPro" id="IPR036047">
    <property type="entry name" value="F-box-like_dom_sf"/>
</dbReference>
<dbReference type="Proteomes" id="UP000242875">
    <property type="component" value="Unassembled WGS sequence"/>
</dbReference>
<proteinExistence type="predicted"/>
<evidence type="ECO:0000259" key="1">
    <source>
        <dbReference type="PROSITE" id="PS50181"/>
    </source>
</evidence>
<dbReference type="SUPFAM" id="SSF81383">
    <property type="entry name" value="F-box domain"/>
    <property type="match status" value="1"/>
</dbReference>
<feature type="domain" description="F-box" evidence="1">
    <location>
        <begin position="5"/>
        <end position="54"/>
    </location>
</feature>
<evidence type="ECO:0000313" key="2">
    <source>
        <dbReference type="EMBL" id="OZJ06338.1"/>
    </source>
</evidence>
<reference evidence="2 3" key="1">
    <citation type="journal article" date="2017" name="Mycologia">
        <title>Bifiguratus adelaidae, gen. et sp. nov., a new member of Mucoromycotina in endophytic and soil-dwelling habitats.</title>
        <authorList>
            <person name="Torres-Cruz T.J."/>
            <person name="Billingsley Tobias T.L."/>
            <person name="Almatruk M."/>
            <person name="Hesse C."/>
            <person name="Kuske C.R."/>
            <person name="Desiro A."/>
            <person name="Benucci G.M."/>
            <person name="Bonito G."/>
            <person name="Stajich J.E."/>
            <person name="Dunlap C."/>
            <person name="Arnold A.E."/>
            <person name="Porras-Alfaro A."/>
        </authorList>
    </citation>
    <scope>NUCLEOTIDE SEQUENCE [LARGE SCALE GENOMIC DNA]</scope>
    <source>
        <strain evidence="2 3">AZ0501</strain>
    </source>
</reference>
<dbReference type="AlphaFoldDB" id="A0A261Y6Y2"/>
<organism evidence="2 3">
    <name type="scientific">Bifiguratus adelaidae</name>
    <dbReference type="NCBI Taxonomy" id="1938954"/>
    <lineage>
        <taxon>Eukaryota</taxon>
        <taxon>Fungi</taxon>
        <taxon>Fungi incertae sedis</taxon>
        <taxon>Mucoromycota</taxon>
        <taxon>Mucoromycotina</taxon>
        <taxon>Endogonomycetes</taxon>
        <taxon>Endogonales</taxon>
        <taxon>Endogonales incertae sedis</taxon>
        <taxon>Bifiguratus</taxon>
    </lineage>
</organism>